<dbReference type="EMBL" id="GL385395">
    <property type="protein sequence ID" value="EJT80748.1"/>
    <property type="molecule type" value="Genomic_DNA"/>
</dbReference>
<name>J3NHK5_GAET3</name>
<feature type="transmembrane region" description="Helical" evidence="2">
    <location>
        <begin position="12"/>
        <end position="31"/>
    </location>
</feature>
<organism evidence="3">
    <name type="scientific">Gaeumannomyces tritici (strain R3-111a-1)</name>
    <name type="common">Wheat and barley take-all root rot fungus</name>
    <name type="synonym">Gaeumannomyces graminis var. tritici</name>
    <dbReference type="NCBI Taxonomy" id="644352"/>
    <lineage>
        <taxon>Eukaryota</taxon>
        <taxon>Fungi</taxon>
        <taxon>Dikarya</taxon>
        <taxon>Ascomycota</taxon>
        <taxon>Pezizomycotina</taxon>
        <taxon>Sordariomycetes</taxon>
        <taxon>Sordariomycetidae</taxon>
        <taxon>Magnaporthales</taxon>
        <taxon>Magnaporthaceae</taxon>
        <taxon>Gaeumannomyces</taxon>
    </lineage>
</organism>
<dbReference type="RefSeq" id="XP_009216757.1">
    <property type="nucleotide sequence ID" value="XM_009218493.1"/>
</dbReference>
<proteinExistence type="predicted"/>
<keyword evidence="2" id="KW-1133">Transmembrane helix</keyword>
<reference evidence="3" key="3">
    <citation type="submission" date="2010-09" db="EMBL/GenBank/DDBJ databases">
        <title>Annotation of Gaeumannomyces graminis var. tritici R3-111a-1.</title>
        <authorList>
            <consortium name="The Broad Institute Genome Sequencing Platform"/>
            <person name="Ma L.-J."/>
            <person name="Dead R."/>
            <person name="Young S.K."/>
            <person name="Zeng Q."/>
            <person name="Gargeya S."/>
            <person name="Fitzgerald M."/>
            <person name="Haas B."/>
            <person name="Abouelleil A."/>
            <person name="Alvarado L."/>
            <person name="Arachchi H.M."/>
            <person name="Berlin A."/>
            <person name="Brown A."/>
            <person name="Chapman S.B."/>
            <person name="Chen Z."/>
            <person name="Dunbar C."/>
            <person name="Freedman E."/>
            <person name="Gearin G."/>
            <person name="Gellesch M."/>
            <person name="Goldberg J."/>
            <person name="Griggs A."/>
            <person name="Gujja S."/>
            <person name="Heiman D."/>
            <person name="Howarth C."/>
            <person name="Larson L."/>
            <person name="Lui A."/>
            <person name="MacDonald P.J.P."/>
            <person name="Mehta T."/>
            <person name="Montmayeur A."/>
            <person name="Murphy C."/>
            <person name="Neiman D."/>
            <person name="Pearson M."/>
            <person name="Priest M."/>
            <person name="Roberts A."/>
            <person name="Saif S."/>
            <person name="Shea T."/>
            <person name="Shenoy N."/>
            <person name="Sisk P."/>
            <person name="Stolte C."/>
            <person name="Sykes S."/>
            <person name="Yandava C."/>
            <person name="Wortman J."/>
            <person name="Nusbaum C."/>
            <person name="Birren B."/>
        </authorList>
    </citation>
    <scope>NUCLEOTIDE SEQUENCE</scope>
    <source>
        <strain evidence="3">R3-111a-1</strain>
    </source>
</reference>
<dbReference type="Proteomes" id="UP000006039">
    <property type="component" value="Unassembled WGS sequence"/>
</dbReference>
<dbReference type="AlphaFoldDB" id="J3NHK5"/>
<dbReference type="STRING" id="644352.J3NHK5"/>
<keyword evidence="5" id="KW-1185">Reference proteome</keyword>
<dbReference type="VEuPathDB" id="FungiDB:GGTG_00742"/>
<dbReference type="EnsemblFungi" id="EJT80748">
    <property type="protein sequence ID" value="EJT80748"/>
    <property type="gene ID" value="GGTG_00742"/>
</dbReference>
<protein>
    <submittedName>
        <fullName evidence="3 4">Uncharacterized protein</fullName>
    </submittedName>
</protein>
<dbReference type="eggNOG" id="ENOG502SHQA">
    <property type="taxonomic scope" value="Eukaryota"/>
</dbReference>
<sequence>MGDTSIAGPEGTLFGAIGAVLGYIGAEAVMVQSIEQLLWPQRSFSHFTFASLPKLALLLPMGGPLHKAALLMLDSASEHGLFRGKNLGHMLGTPFFPHLAWTYTVHGNDGAAKSGPQSLRNCLWARAISRLPTPTLDDAKHSGLGPNSGSAAEEGVTARRPAAPVRSMVAVSHLTLARPTAADLASGNLPFVSEGTGSPNLRVILALVATEFSALLVAVGVAAAFRTAWALLWVAPLMLRLASAFLALRREPLESLAAVAPDAPVRDFEVHCPTQSGSGFLLITGAPAVVNQFMLHYGHPVRSRPRELAQFAIVVALGLFFPVSLFCSLLWMQPAELQYVWLCYQLYVVLAMYTARYATDARDAADTATRLARCFGAGGGQGALLFGHRRGGARTVKASLAVTYHLRYADGQERMAELLRRIDPVVLAPSKALVTVAHSPSPSASNSG</sequence>
<feature type="region of interest" description="Disordered" evidence="1">
    <location>
        <begin position="134"/>
        <end position="154"/>
    </location>
</feature>
<feature type="transmembrane region" description="Helical" evidence="2">
    <location>
        <begin position="230"/>
        <end position="248"/>
    </location>
</feature>
<reference evidence="5" key="1">
    <citation type="submission" date="2010-07" db="EMBL/GenBank/DDBJ databases">
        <title>The genome sequence of Gaeumannomyces graminis var. tritici strain R3-111a-1.</title>
        <authorList>
            <consortium name="The Broad Institute Genome Sequencing Platform"/>
            <person name="Ma L.-J."/>
            <person name="Dead R."/>
            <person name="Young S."/>
            <person name="Zeng Q."/>
            <person name="Koehrsen M."/>
            <person name="Alvarado L."/>
            <person name="Berlin A."/>
            <person name="Chapman S.B."/>
            <person name="Chen Z."/>
            <person name="Freedman E."/>
            <person name="Gellesch M."/>
            <person name="Goldberg J."/>
            <person name="Griggs A."/>
            <person name="Gujja S."/>
            <person name="Heilman E.R."/>
            <person name="Heiman D."/>
            <person name="Hepburn T."/>
            <person name="Howarth C."/>
            <person name="Jen D."/>
            <person name="Larson L."/>
            <person name="Mehta T."/>
            <person name="Neiman D."/>
            <person name="Pearson M."/>
            <person name="Roberts A."/>
            <person name="Saif S."/>
            <person name="Shea T."/>
            <person name="Shenoy N."/>
            <person name="Sisk P."/>
            <person name="Stolte C."/>
            <person name="Sykes S."/>
            <person name="Walk T."/>
            <person name="White J."/>
            <person name="Yandava C."/>
            <person name="Haas B."/>
            <person name="Nusbaum C."/>
            <person name="Birren B."/>
        </authorList>
    </citation>
    <scope>NUCLEOTIDE SEQUENCE [LARGE SCALE GENOMIC DNA]</scope>
    <source>
        <strain evidence="5">R3-111a-1</strain>
    </source>
</reference>
<evidence type="ECO:0000313" key="5">
    <source>
        <dbReference type="Proteomes" id="UP000006039"/>
    </source>
</evidence>
<dbReference type="HOGENOM" id="CLU_657383_0_0_1"/>
<gene>
    <name evidence="4" type="primary">20341200</name>
    <name evidence="3" type="ORF">GGTG_00742</name>
</gene>
<evidence type="ECO:0000313" key="4">
    <source>
        <dbReference type="EnsemblFungi" id="EJT80748"/>
    </source>
</evidence>
<keyword evidence="2" id="KW-0472">Membrane</keyword>
<feature type="transmembrane region" description="Helical" evidence="2">
    <location>
        <begin position="203"/>
        <end position="224"/>
    </location>
</feature>
<feature type="transmembrane region" description="Helical" evidence="2">
    <location>
        <begin position="338"/>
        <end position="355"/>
    </location>
</feature>
<reference evidence="4" key="5">
    <citation type="submission" date="2018-04" db="UniProtKB">
        <authorList>
            <consortium name="EnsemblFungi"/>
        </authorList>
    </citation>
    <scope>IDENTIFICATION</scope>
    <source>
        <strain evidence="4">R3-111a-1</strain>
    </source>
</reference>
<keyword evidence="2" id="KW-0812">Transmembrane</keyword>
<dbReference type="GeneID" id="20341200"/>
<feature type="transmembrane region" description="Helical" evidence="2">
    <location>
        <begin position="311"/>
        <end position="332"/>
    </location>
</feature>
<reference evidence="3" key="2">
    <citation type="submission" date="2010-07" db="EMBL/GenBank/DDBJ databases">
        <authorList>
            <consortium name="The Broad Institute Genome Sequencing Platform"/>
            <consortium name="Broad Institute Genome Sequencing Center for Infectious Disease"/>
            <person name="Ma L.-J."/>
            <person name="Dead R."/>
            <person name="Young S."/>
            <person name="Zeng Q."/>
            <person name="Koehrsen M."/>
            <person name="Alvarado L."/>
            <person name="Berlin A."/>
            <person name="Chapman S.B."/>
            <person name="Chen Z."/>
            <person name="Freedman E."/>
            <person name="Gellesch M."/>
            <person name="Goldberg J."/>
            <person name="Griggs A."/>
            <person name="Gujja S."/>
            <person name="Heilman E.R."/>
            <person name="Heiman D."/>
            <person name="Hepburn T."/>
            <person name="Howarth C."/>
            <person name="Jen D."/>
            <person name="Larson L."/>
            <person name="Mehta T."/>
            <person name="Neiman D."/>
            <person name="Pearson M."/>
            <person name="Roberts A."/>
            <person name="Saif S."/>
            <person name="Shea T."/>
            <person name="Shenoy N."/>
            <person name="Sisk P."/>
            <person name="Stolte C."/>
            <person name="Sykes S."/>
            <person name="Walk T."/>
            <person name="White J."/>
            <person name="Yandava C."/>
            <person name="Haas B."/>
            <person name="Nusbaum C."/>
            <person name="Birren B."/>
        </authorList>
    </citation>
    <scope>NUCLEOTIDE SEQUENCE</scope>
    <source>
        <strain evidence="3">R3-111a-1</strain>
    </source>
</reference>
<accession>J3NHK5</accession>
<evidence type="ECO:0000313" key="3">
    <source>
        <dbReference type="EMBL" id="EJT80748.1"/>
    </source>
</evidence>
<evidence type="ECO:0000256" key="1">
    <source>
        <dbReference type="SAM" id="MobiDB-lite"/>
    </source>
</evidence>
<dbReference type="OrthoDB" id="5295335at2759"/>
<reference evidence="4" key="4">
    <citation type="journal article" date="2015" name="G3 (Bethesda)">
        <title>Genome sequences of three phytopathogenic species of the Magnaporthaceae family of fungi.</title>
        <authorList>
            <person name="Okagaki L.H."/>
            <person name="Nunes C.C."/>
            <person name="Sailsbery J."/>
            <person name="Clay B."/>
            <person name="Brown D."/>
            <person name="John T."/>
            <person name="Oh Y."/>
            <person name="Young N."/>
            <person name="Fitzgerald M."/>
            <person name="Haas B.J."/>
            <person name="Zeng Q."/>
            <person name="Young S."/>
            <person name="Adiconis X."/>
            <person name="Fan L."/>
            <person name="Levin J.Z."/>
            <person name="Mitchell T.K."/>
            <person name="Okubara P.A."/>
            <person name="Farman M.L."/>
            <person name="Kohn L.M."/>
            <person name="Birren B."/>
            <person name="Ma L.-J."/>
            <person name="Dean R.A."/>
        </authorList>
    </citation>
    <scope>NUCLEOTIDE SEQUENCE</scope>
    <source>
        <strain evidence="4">R3-111a-1</strain>
    </source>
</reference>
<evidence type="ECO:0000256" key="2">
    <source>
        <dbReference type="SAM" id="Phobius"/>
    </source>
</evidence>